<sequence>MVLNVFPFPWLTATLALVAGSGIMLCSWCMNFVKPPKVDSEFWLALLPVAIAHTVGHVAATVSMSKVAVSFTHIIKSSEPAFSVLVSRFMLGETFPTPVYLSLLPIIAGCSLAAATELNFDLAGFLGAIISNLAFVFRNIFSKRGMKGRSISGINYYACLSILSLVILTPFALVVEGPKLWAVGWRRALLLIGPDFLWWVVAQSVFYHLYNQFSYMSLDEISALTFSIGNTMKHVSVIVSSILIFRTPVRPLNIIGAAIAIIGAYIYSQVNN</sequence>
<accession>A0A833QJZ3</accession>
<dbReference type="Proteomes" id="UP000623129">
    <property type="component" value="Unassembled WGS sequence"/>
</dbReference>
<dbReference type="GO" id="GO:0016020">
    <property type="term" value="C:membrane"/>
    <property type="evidence" value="ECO:0007669"/>
    <property type="project" value="UniProtKB-SubCell"/>
</dbReference>
<dbReference type="InterPro" id="IPR004853">
    <property type="entry name" value="Sugar_P_trans_dom"/>
</dbReference>
<feature type="transmembrane region" description="Helical" evidence="5">
    <location>
        <begin position="122"/>
        <end position="141"/>
    </location>
</feature>
<organism evidence="7 8">
    <name type="scientific">Carex littledalei</name>
    <dbReference type="NCBI Taxonomy" id="544730"/>
    <lineage>
        <taxon>Eukaryota</taxon>
        <taxon>Viridiplantae</taxon>
        <taxon>Streptophyta</taxon>
        <taxon>Embryophyta</taxon>
        <taxon>Tracheophyta</taxon>
        <taxon>Spermatophyta</taxon>
        <taxon>Magnoliopsida</taxon>
        <taxon>Liliopsida</taxon>
        <taxon>Poales</taxon>
        <taxon>Cyperaceae</taxon>
        <taxon>Cyperoideae</taxon>
        <taxon>Cariceae</taxon>
        <taxon>Carex</taxon>
        <taxon>Carex subgen. Euthyceras</taxon>
    </lineage>
</organism>
<evidence type="ECO:0000313" key="7">
    <source>
        <dbReference type="EMBL" id="KAF3320419.1"/>
    </source>
</evidence>
<comment type="subcellular location">
    <subcellularLocation>
        <location evidence="1">Membrane</location>
        <topology evidence="1">Multi-pass membrane protein</topology>
    </subcellularLocation>
</comment>
<feature type="transmembrane region" description="Helical" evidence="5">
    <location>
        <begin position="251"/>
        <end position="268"/>
    </location>
</feature>
<evidence type="ECO:0000256" key="5">
    <source>
        <dbReference type="SAM" id="Phobius"/>
    </source>
</evidence>
<evidence type="ECO:0000256" key="4">
    <source>
        <dbReference type="ARBA" id="ARBA00023136"/>
    </source>
</evidence>
<protein>
    <submittedName>
        <fullName evidence="7">Glucose-6-phosphate/phosphate translocator 2</fullName>
    </submittedName>
</protein>
<dbReference type="Pfam" id="PF03151">
    <property type="entry name" value="TPT"/>
    <property type="match status" value="1"/>
</dbReference>
<keyword evidence="2 5" id="KW-0812">Transmembrane</keyword>
<dbReference type="InterPro" id="IPR037185">
    <property type="entry name" value="EmrE-like"/>
</dbReference>
<gene>
    <name evidence="7" type="ORF">FCM35_KLT21983</name>
</gene>
<dbReference type="AlphaFoldDB" id="A0A833QJZ3"/>
<feature type="transmembrane region" description="Helical" evidence="5">
    <location>
        <begin position="187"/>
        <end position="209"/>
    </location>
</feature>
<feature type="transmembrane region" description="Helical" evidence="5">
    <location>
        <begin position="153"/>
        <end position="175"/>
    </location>
</feature>
<evidence type="ECO:0000259" key="6">
    <source>
        <dbReference type="Pfam" id="PF03151"/>
    </source>
</evidence>
<feature type="transmembrane region" description="Helical" evidence="5">
    <location>
        <begin position="6"/>
        <end position="30"/>
    </location>
</feature>
<feature type="transmembrane region" description="Helical" evidence="5">
    <location>
        <begin position="42"/>
        <end position="62"/>
    </location>
</feature>
<evidence type="ECO:0000313" key="8">
    <source>
        <dbReference type="Proteomes" id="UP000623129"/>
    </source>
</evidence>
<keyword evidence="4 5" id="KW-0472">Membrane</keyword>
<proteinExistence type="predicted"/>
<dbReference type="PANTHER" id="PTHR11132">
    <property type="entry name" value="SOLUTE CARRIER FAMILY 35"/>
    <property type="match status" value="1"/>
</dbReference>
<reference evidence="7" key="1">
    <citation type="submission" date="2020-01" db="EMBL/GenBank/DDBJ databases">
        <title>Genome sequence of Kobresia littledalei, the first chromosome-level genome in the family Cyperaceae.</title>
        <authorList>
            <person name="Qu G."/>
        </authorList>
    </citation>
    <scope>NUCLEOTIDE SEQUENCE</scope>
    <source>
        <strain evidence="7">C.B.Clarke</strain>
        <tissue evidence="7">Leaf</tissue>
    </source>
</reference>
<dbReference type="InterPro" id="IPR050186">
    <property type="entry name" value="TPT_transporter"/>
</dbReference>
<dbReference type="OrthoDB" id="6418713at2759"/>
<feature type="transmembrane region" description="Helical" evidence="5">
    <location>
        <begin position="221"/>
        <end position="245"/>
    </location>
</feature>
<keyword evidence="8" id="KW-1185">Reference proteome</keyword>
<feature type="domain" description="Sugar phosphate transporter" evidence="6">
    <location>
        <begin position="1"/>
        <end position="268"/>
    </location>
</feature>
<dbReference type="EMBL" id="SWLB01000038">
    <property type="protein sequence ID" value="KAF3320419.1"/>
    <property type="molecule type" value="Genomic_DNA"/>
</dbReference>
<evidence type="ECO:0000256" key="3">
    <source>
        <dbReference type="ARBA" id="ARBA00022989"/>
    </source>
</evidence>
<evidence type="ECO:0000256" key="2">
    <source>
        <dbReference type="ARBA" id="ARBA00022692"/>
    </source>
</evidence>
<evidence type="ECO:0000256" key="1">
    <source>
        <dbReference type="ARBA" id="ARBA00004141"/>
    </source>
</evidence>
<name>A0A833QJZ3_9POAL</name>
<keyword evidence="3 5" id="KW-1133">Transmembrane helix</keyword>
<comment type="caution">
    <text evidence="7">The sequence shown here is derived from an EMBL/GenBank/DDBJ whole genome shotgun (WGS) entry which is preliminary data.</text>
</comment>
<dbReference type="SUPFAM" id="SSF103481">
    <property type="entry name" value="Multidrug resistance efflux transporter EmrE"/>
    <property type="match status" value="2"/>
</dbReference>